<dbReference type="InterPro" id="IPR036390">
    <property type="entry name" value="WH_DNA-bd_sf"/>
</dbReference>
<dbReference type="InterPro" id="IPR000847">
    <property type="entry name" value="LysR_HTH_N"/>
</dbReference>
<evidence type="ECO:0000256" key="5">
    <source>
        <dbReference type="ARBA" id="ARBA00023125"/>
    </source>
</evidence>
<accession>A0A7S9GYP4</accession>
<dbReference type="Gene3D" id="1.10.10.10">
    <property type="entry name" value="Winged helix-like DNA-binding domain superfamily/Winged helix DNA-binding domain"/>
    <property type="match status" value="1"/>
</dbReference>
<dbReference type="SUPFAM" id="SSF46785">
    <property type="entry name" value="Winged helix' DNA-binding domain"/>
    <property type="match status" value="1"/>
</dbReference>
<name>A0A7S9GYP4_9BRAD</name>
<keyword evidence="9" id="KW-1185">Reference proteome</keyword>
<comment type="similarity">
    <text evidence="2">Belongs to the LysR transcriptional regulatory family.</text>
</comment>
<dbReference type="EMBL" id="CP061379">
    <property type="protein sequence ID" value="QPF90673.1"/>
    <property type="molecule type" value="Genomic_DNA"/>
</dbReference>
<comment type="function">
    <text evidence="1">NodD regulates the expression of the nodABCFE genes which encode other nodulation proteins. NodD is also a negative regulator of its own expression. Binds flavonoids as inducers.</text>
</comment>
<dbReference type="InterPro" id="IPR050389">
    <property type="entry name" value="LysR-type_TF"/>
</dbReference>
<keyword evidence="6" id="KW-0804">Transcription</keyword>
<proteinExistence type="inferred from homology"/>
<dbReference type="PRINTS" id="PR00039">
    <property type="entry name" value="HTHLYSR"/>
</dbReference>
<dbReference type="GO" id="GO:0003677">
    <property type="term" value="F:DNA binding"/>
    <property type="evidence" value="ECO:0007669"/>
    <property type="project" value="UniProtKB-KW"/>
</dbReference>
<dbReference type="GO" id="GO:0003700">
    <property type="term" value="F:DNA-binding transcription factor activity"/>
    <property type="evidence" value="ECO:0007669"/>
    <property type="project" value="InterPro"/>
</dbReference>
<dbReference type="PANTHER" id="PTHR30118:SF15">
    <property type="entry name" value="TRANSCRIPTIONAL REGULATORY PROTEIN"/>
    <property type="match status" value="1"/>
</dbReference>
<dbReference type="Proteomes" id="UP000594621">
    <property type="component" value="Chromosome"/>
</dbReference>
<dbReference type="SUPFAM" id="SSF53850">
    <property type="entry name" value="Periplasmic binding protein-like II"/>
    <property type="match status" value="1"/>
</dbReference>
<protein>
    <submittedName>
        <fullName evidence="8">LysR family transcriptional regulator</fullName>
    </submittedName>
</protein>
<evidence type="ECO:0000256" key="3">
    <source>
        <dbReference type="ARBA" id="ARBA00022458"/>
    </source>
</evidence>
<keyword evidence="4" id="KW-0805">Transcription regulation</keyword>
<evidence type="ECO:0000256" key="6">
    <source>
        <dbReference type="ARBA" id="ARBA00023163"/>
    </source>
</evidence>
<reference evidence="8 9" key="1">
    <citation type="submission" date="2020-09" db="EMBL/GenBank/DDBJ databases">
        <title>Complete genomes of bradyrhizobia occurring on native shrubby legumes in Australia.</title>
        <authorList>
            <person name="Lafay B."/>
        </authorList>
    </citation>
    <scope>NUCLEOTIDE SEQUENCE [LARGE SCALE GENOMIC DNA]</scope>
    <source>
        <strain evidence="8 9">BDV5040</strain>
    </source>
</reference>
<organism evidence="8 9">
    <name type="scientific">Bradyrhizobium commune</name>
    <dbReference type="NCBI Taxonomy" id="83627"/>
    <lineage>
        <taxon>Bacteria</taxon>
        <taxon>Pseudomonadati</taxon>
        <taxon>Pseudomonadota</taxon>
        <taxon>Alphaproteobacteria</taxon>
        <taxon>Hyphomicrobiales</taxon>
        <taxon>Nitrobacteraceae</taxon>
        <taxon>Bradyrhizobium</taxon>
    </lineage>
</organism>
<sequence>MPIDRPLDLNLLRLLIALYRTRSVSRAAEQLNLSQPATSLALARLRKAVGDVLFVRTSGGMMPTSRCAELVAAADQALATIDSTVLRRSAFDPVTARQDFVVTMPDVGEIHFLPRLTAFLAQHAPTCNLRCEQITNEQMEAALAAGDIDLALGYFPNLEGPGVLRQRLFMHSLVCLVRADHPIVKSKTVPLATFLELSHAVVRSVGRSNELFEMLLKKQGLQRRIQLLSSHFLSVPAIISETDLIVTVPRSIADYYARLENLRIVEPPINIKPYAIHQFWHARFHKDPGLKWLRESVALLFTEPPNRARRRI</sequence>
<dbReference type="AlphaFoldDB" id="A0A7S9GYP4"/>
<evidence type="ECO:0000256" key="4">
    <source>
        <dbReference type="ARBA" id="ARBA00023015"/>
    </source>
</evidence>
<evidence type="ECO:0000313" key="8">
    <source>
        <dbReference type="EMBL" id="QPF90673.1"/>
    </source>
</evidence>
<dbReference type="PANTHER" id="PTHR30118">
    <property type="entry name" value="HTH-TYPE TRANSCRIPTIONAL REGULATOR LEUO-RELATED"/>
    <property type="match status" value="1"/>
</dbReference>
<keyword evidence="3" id="KW-0536">Nodulation</keyword>
<evidence type="ECO:0000256" key="1">
    <source>
        <dbReference type="ARBA" id="ARBA00003502"/>
    </source>
</evidence>
<dbReference type="InterPro" id="IPR005119">
    <property type="entry name" value="LysR_subst-bd"/>
</dbReference>
<keyword evidence="5" id="KW-0238">DNA-binding</keyword>
<dbReference type="Gene3D" id="3.40.190.10">
    <property type="entry name" value="Periplasmic binding protein-like II"/>
    <property type="match status" value="2"/>
</dbReference>
<dbReference type="KEGG" id="bcou:IC761_29960"/>
<evidence type="ECO:0000259" key="7">
    <source>
        <dbReference type="PROSITE" id="PS50931"/>
    </source>
</evidence>
<dbReference type="PROSITE" id="PS50931">
    <property type="entry name" value="HTH_LYSR"/>
    <property type="match status" value="1"/>
</dbReference>
<dbReference type="Pfam" id="PF03466">
    <property type="entry name" value="LysR_substrate"/>
    <property type="match status" value="1"/>
</dbReference>
<dbReference type="InterPro" id="IPR036388">
    <property type="entry name" value="WH-like_DNA-bd_sf"/>
</dbReference>
<evidence type="ECO:0000256" key="2">
    <source>
        <dbReference type="ARBA" id="ARBA00009437"/>
    </source>
</evidence>
<dbReference type="Pfam" id="PF00126">
    <property type="entry name" value="HTH_1"/>
    <property type="match status" value="1"/>
</dbReference>
<evidence type="ECO:0000313" key="9">
    <source>
        <dbReference type="Proteomes" id="UP000594621"/>
    </source>
</evidence>
<dbReference type="CDD" id="cd08459">
    <property type="entry name" value="PBP2_DntR_NahR_LinR_like"/>
    <property type="match status" value="1"/>
</dbReference>
<feature type="domain" description="HTH lysR-type" evidence="7">
    <location>
        <begin position="7"/>
        <end position="64"/>
    </location>
</feature>
<gene>
    <name evidence="8" type="ORF">IC761_29960</name>
</gene>